<proteinExistence type="predicted"/>
<dbReference type="STRING" id="1382522.W6MQZ5"/>
<feature type="compositionally biased region" description="Low complexity" evidence="7">
    <location>
        <begin position="212"/>
        <end position="226"/>
    </location>
</feature>
<keyword evidence="9" id="KW-1185">Reference proteome</keyword>
<feature type="region of interest" description="Disordered" evidence="7">
    <location>
        <begin position="144"/>
        <end position="230"/>
    </location>
</feature>
<comment type="subcellular location">
    <subcellularLocation>
        <location evidence="1">Nucleus</location>
    </subcellularLocation>
</comment>
<feature type="coiled-coil region" evidence="6">
    <location>
        <begin position="88"/>
        <end position="130"/>
    </location>
</feature>
<keyword evidence="3" id="KW-0805">Transcription regulation</keyword>
<evidence type="ECO:0008006" key="10">
    <source>
        <dbReference type="Google" id="ProtNLM"/>
    </source>
</evidence>
<dbReference type="InterPro" id="IPR013907">
    <property type="entry name" value="Sds3"/>
</dbReference>
<evidence type="ECO:0000256" key="7">
    <source>
        <dbReference type="SAM" id="MobiDB-lite"/>
    </source>
</evidence>
<dbReference type="AlphaFoldDB" id="W6MQZ5"/>
<protein>
    <recommendedName>
        <fullName evidence="10">Transcriptional regulatory protein SDS3</fullName>
    </recommendedName>
</protein>
<reference evidence="8" key="1">
    <citation type="submission" date="2013-12" db="EMBL/GenBank/DDBJ databases">
        <authorList>
            <person name="Genoscope - CEA"/>
        </authorList>
    </citation>
    <scope>NUCLEOTIDE SEQUENCE</scope>
    <source>
        <strain evidence="8">CBS 1993</strain>
    </source>
</reference>
<dbReference type="PANTHER" id="PTHR21964">
    <property type="entry name" value="BREAST CANCER METASTASIS-SUPPRESSOR 1"/>
    <property type="match status" value="1"/>
</dbReference>
<keyword evidence="2" id="KW-0678">Repressor</keyword>
<evidence type="ECO:0000256" key="5">
    <source>
        <dbReference type="ARBA" id="ARBA00023242"/>
    </source>
</evidence>
<dbReference type="GO" id="GO:0010468">
    <property type="term" value="P:regulation of gene expression"/>
    <property type="evidence" value="ECO:0007669"/>
    <property type="project" value="UniProtKB-ARBA"/>
</dbReference>
<keyword evidence="4" id="KW-0804">Transcription</keyword>
<dbReference type="SMART" id="SM01401">
    <property type="entry name" value="Sds3"/>
    <property type="match status" value="1"/>
</dbReference>
<evidence type="ECO:0000256" key="6">
    <source>
        <dbReference type="SAM" id="Coils"/>
    </source>
</evidence>
<evidence type="ECO:0000256" key="1">
    <source>
        <dbReference type="ARBA" id="ARBA00004123"/>
    </source>
</evidence>
<evidence type="ECO:0000256" key="4">
    <source>
        <dbReference type="ARBA" id="ARBA00023163"/>
    </source>
</evidence>
<dbReference type="HOGENOM" id="CLU_067595_1_0_1"/>
<gene>
    <name evidence="8" type="ORF">KUCA_T00005098001</name>
</gene>
<reference evidence="8" key="2">
    <citation type="submission" date="2014-02" db="EMBL/GenBank/DDBJ databases">
        <title>Complete DNA sequence of /Kuraishia capsulata/ illustrates novel genomic features among budding yeasts (/Saccharomycotina/).</title>
        <authorList>
            <person name="Morales L."/>
            <person name="Noel B."/>
            <person name="Porcel B."/>
            <person name="Marcet-Houben M."/>
            <person name="Hullo M-F."/>
            <person name="Sacerdot C."/>
            <person name="Tekaia F."/>
            <person name="Leh-Louis V."/>
            <person name="Despons L."/>
            <person name="Khanna V."/>
            <person name="Aury J-M."/>
            <person name="Barbe V."/>
            <person name="Couloux A."/>
            <person name="Labadie K."/>
            <person name="Pelletier E."/>
            <person name="Souciet J-L."/>
            <person name="Boekhout T."/>
            <person name="Gabaldon T."/>
            <person name="Wincker P."/>
            <person name="Dujon B."/>
        </authorList>
    </citation>
    <scope>NUCLEOTIDE SEQUENCE</scope>
    <source>
        <strain evidence="8">CBS 1993</strain>
    </source>
</reference>
<evidence type="ECO:0000313" key="9">
    <source>
        <dbReference type="Proteomes" id="UP000019384"/>
    </source>
</evidence>
<dbReference type="RefSeq" id="XP_022461100.1">
    <property type="nucleotide sequence ID" value="XM_022606249.1"/>
</dbReference>
<evidence type="ECO:0000313" key="8">
    <source>
        <dbReference type="EMBL" id="CDK29111.1"/>
    </source>
</evidence>
<dbReference type="Pfam" id="PF08598">
    <property type="entry name" value="Sds3"/>
    <property type="match status" value="1"/>
</dbReference>
<dbReference type="GO" id="GO:0005654">
    <property type="term" value="C:nucleoplasm"/>
    <property type="evidence" value="ECO:0007669"/>
    <property type="project" value="UniProtKB-ARBA"/>
</dbReference>
<dbReference type="GeneID" id="34522488"/>
<dbReference type="Proteomes" id="UP000019384">
    <property type="component" value="Unassembled WGS sequence"/>
</dbReference>
<keyword evidence="6" id="KW-0175">Coiled coil</keyword>
<dbReference type="EMBL" id="HG793130">
    <property type="protein sequence ID" value="CDK29111.1"/>
    <property type="molecule type" value="Genomic_DNA"/>
</dbReference>
<accession>W6MQZ5</accession>
<feature type="compositionally biased region" description="Polar residues" evidence="7">
    <location>
        <begin position="144"/>
        <end position="159"/>
    </location>
</feature>
<organism evidence="8 9">
    <name type="scientific">Kuraishia capsulata CBS 1993</name>
    <dbReference type="NCBI Taxonomy" id="1382522"/>
    <lineage>
        <taxon>Eukaryota</taxon>
        <taxon>Fungi</taxon>
        <taxon>Dikarya</taxon>
        <taxon>Ascomycota</taxon>
        <taxon>Saccharomycotina</taxon>
        <taxon>Pichiomycetes</taxon>
        <taxon>Pichiales</taxon>
        <taxon>Pichiaceae</taxon>
        <taxon>Kuraishia</taxon>
    </lineage>
</organism>
<evidence type="ECO:0000256" key="3">
    <source>
        <dbReference type="ARBA" id="ARBA00023015"/>
    </source>
</evidence>
<sequence>MALSKKDKRRQQISSKLQKMDEQFLTNKDYYYRRSLNHSQKRLSTLHSEENEEFLGKVVDFEEDRDHELVRLRLWEEYQVGCVTRSFKEDYEKSKEDYDKVIKMIKEKLYERIQKKIKQLKEDKALMDIASNSVSPSRYHFNGTSAYDSADGQNSSSFFNAERRTRRKRNDGMVGANSGGDESNDSATGGGATSATGARGSGVGGRSRKVASHGAGSGSSRNNSSGDEAFYFTDNQSLNQLLYGADYDPKREKPTTRHSTKSFAGVPGLKVEEVNEDLAVLRNATANMSQNRIAR</sequence>
<dbReference type="OrthoDB" id="70376at2759"/>
<name>W6MQZ5_9ASCO</name>
<keyword evidence="5" id="KW-0539">Nucleus</keyword>
<evidence type="ECO:0000256" key="2">
    <source>
        <dbReference type="ARBA" id="ARBA00022491"/>
    </source>
</evidence>